<dbReference type="SMART" id="SM00947">
    <property type="entry name" value="Pro_CA"/>
    <property type="match status" value="1"/>
</dbReference>
<dbReference type="EMBL" id="RYER01000011">
    <property type="protein sequence ID" value="RUO17292.1"/>
    <property type="molecule type" value="Genomic_DNA"/>
</dbReference>
<comment type="cofactor">
    <cofactor evidence="6">
        <name>Zn(2+)</name>
        <dbReference type="ChEBI" id="CHEBI:29105"/>
    </cofactor>
    <text evidence="6">Binds 1 zinc ion per subunit.</text>
</comment>
<comment type="caution">
    <text evidence="8">The sequence shown here is derived from an EMBL/GenBank/DDBJ whole genome shotgun (WGS) entry which is preliminary data.</text>
</comment>
<comment type="similarity">
    <text evidence="1 7">Belongs to the beta-class carbonic anhydrase family.</text>
</comment>
<feature type="binding site" evidence="6">
    <location>
        <position position="99"/>
    </location>
    <ligand>
        <name>Zn(2+)</name>
        <dbReference type="ChEBI" id="CHEBI:29105"/>
    </ligand>
</feature>
<feature type="binding site" evidence="6">
    <location>
        <position position="102"/>
    </location>
    <ligand>
        <name>Zn(2+)</name>
        <dbReference type="ChEBI" id="CHEBI:29105"/>
    </ligand>
</feature>
<dbReference type="InterPro" id="IPR036874">
    <property type="entry name" value="Carbonic_anhydrase_sf"/>
</dbReference>
<dbReference type="AlphaFoldDB" id="A0A198XE85"/>
<dbReference type="OrthoDB" id="9797527at2"/>
<evidence type="ECO:0000256" key="4">
    <source>
        <dbReference type="ARBA" id="ARBA00023239"/>
    </source>
</evidence>
<dbReference type="Proteomes" id="UP000268436">
    <property type="component" value="Unassembled WGS sequence"/>
</dbReference>
<keyword evidence="11" id="KW-1185">Reference proteome</keyword>
<dbReference type="Gene3D" id="3.40.1050.10">
    <property type="entry name" value="Carbonic anhydrase"/>
    <property type="match status" value="1"/>
</dbReference>
<evidence type="ECO:0000256" key="3">
    <source>
        <dbReference type="ARBA" id="ARBA00022833"/>
    </source>
</evidence>
<feature type="binding site" evidence="6">
    <location>
        <position position="45"/>
    </location>
    <ligand>
        <name>Zn(2+)</name>
        <dbReference type="ChEBI" id="CHEBI:29105"/>
    </ligand>
</feature>
<evidence type="ECO:0000256" key="7">
    <source>
        <dbReference type="RuleBase" id="RU003956"/>
    </source>
</evidence>
<evidence type="ECO:0000256" key="5">
    <source>
        <dbReference type="ARBA" id="ARBA00048348"/>
    </source>
</evidence>
<comment type="catalytic activity">
    <reaction evidence="5 7">
        <text>hydrogencarbonate + H(+) = CO2 + H2O</text>
        <dbReference type="Rhea" id="RHEA:10748"/>
        <dbReference type="ChEBI" id="CHEBI:15377"/>
        <dbReference type="ChEBI" id="CHEBI:15378"/>
        <dbReference type="ChEBI" id="CHEBI:16526"/>
        <dbReference type="ChEBI" id="CHEBI:17544"/>
        <dbReference type="EC" id="4.2.1.1"/>
    </reaction>
</comment>
<dbReference type="Pfam" id="PF00484">
    <property type="entry name" value="Pro_CA"/>
    <property type="match status" value="1"/>
</dbReference>
<dbReference type="FunFam" id="3.40.1050.10:FF:000001">
    <property type="entry name" value="Carbonic anhydrase"/>
    <property type="match status" value="1"/>
</dbReference>
<reference evidence="9 11" key="2">
    <citation type="submission" date="2018-12" db="EMBL/GenBank/DDBJ databases">
        <title>Persistence of Moraxella catarrhalis in Chronic Obstructive Pulmonary Disease and Regulation of the Hag/MID Adhesin.</title>
        <authorList>
            <person name="Murphy T."/>
            <person name="Zhao X."/>
            <person name="Vyas G."/>
            <person name="Aluvathingal J."/>
            <person name="Nadendla S."/>
            <person name="Tallon L."/>
            <person name="Tettelin H."/>
        </authorList>
    </citation>
    <scope>NUCLEOTIDE SEQUENCE [LARGE SCALE GENOMIC DNA]</scope>
    <source>
        <strain evidence="9 11">173P27B1</strain>
    </source>
</reference>
<comment type="function">
    <text evidence="7">Reversible hydration of carbon dioxide.</text>
</comment>
<dbReference type="EC" id="4.2.1.1" evidence="7"/>
<name>A0A198XE85_MORCA</name>
<sequence>MHVTLSDLLNNNQYWAQSLTARDPDYFPRLSKAQSPKYLWIGCSDSRVPANEVVGVMPGELFVHRNVANMVVSTDMNLLSVLQFAVDVLRVEHIIVCGHYGCGGVKAALSQQEYGLIDNWLRPLKGMRYQYREAFEGLTDKEEFDLLCQINVKRQVTNVCHTTLVQNAWYQGRQLSVHGWIYDMNSGLIEDLGVSISNAQQLASAFIYSH</sequence>
<protein>
    <recommendedName>
        <fullName evidence="7">Carbonic anhydrase</fullName>
        <ecNumber evidence="7">4.2.1.1</ecNumber>
    </recommendedName>
    <alternativeName>
        <fullName evidence="7">Carbonate dehydratase</fullName>
    </alternativeName>
</protein>
<gene>
    <name evidence="8" type="ORF">AO370_0334</name>
    <name evidence="9" type="ORF">EJK54_0629</name>
</gene>
<dbReference type="PANTHER" id="PTHR11002">
    <property type="entry name" value="CARBONIC ANHYDRASE"/>
    <property type="match status" value="1"/>
</dbReference>
<dbReference type="InterPro" id="IPR015892">
    <property type="entry name" value="Carbonic_anhydrase_CS"/>
</dbReference>
<dbReference type="GO" id="GO:0004089">
    <property type="term" value="F:carbonate dehydratase activity"/>
    <property type="evidence" value="ECO:0007669"/>
    <property type="project" value="UniProtKB-UniRule"/>
</dbReference>
<dbReference type="RefSeq" id="WP_064602288.1">
    <property type="nucleotide sequence ID" value="NZ_JAABLA010000011.1"/>
</dbReference>
<evidence type="ECO:0000256" key="1">
    <source>
        <dbReference type="ARBA" id="ARBA00006217"/>
    </source>
</evidence>
<dbReference type="PROSITE" id="PS00705">
    <property type="entry name" value="PROK_CO2_ANHYDRASE_2"/>
    <property type="match status" value="1"/>
</dbReference>
<dbReference type="GO" id="GO:0008270">
    <property type="term" value="F:zinc ion binding"/>
    <property type="evidence" value="ECO:0007669"/>
    <property type="project" value="UniProtKB-UniRule"/>
</dbReference>
<feature type="binding site" evidence="6">
    <location>
        <position position="43"/>
    </location>
    <ligand>
        <name>Zn(2+)</name>
        <dbReference type="ChEBI" id="CHEBI:29105"/>
    </ligand>
</feature>
<proteinExistence type="inferred from homology"/>
<accession>A0A198XE85</accession>
<dbReference type="EMBL" id="LXHQ01000015">
    <property type="protein sequence ID" value="OAV27143.1"/>
    <property type="molecule type" value="Genomic_DNA"/>
</dbReference>
<dbReference type="CDD" id="cd00883">
    <property type="entry name" value="beta_CA_cladeA"/>
    <property type="match status" value="1"/>
</dbReference>
<dbReference type="PANTHER" id="PTHR11002:SF76">
    <property type="entry name" value="CARBONIC ANHYDRASE"/>
    <property type="match status" value="1"/>
</dbReference>
<dbReference type="InterPro" id="IPR001765">
    <property type="entry name" value="Carbonic_anhydrase"/>
</dbReference>
<evidence type="ECO:0000313" key="11">
    <source>
        <dbReference type="Proteomes" id="UP000268436"/>
    </source>
</evidence>
<dbReference type="Proteomes" id="UP000078295">
    <property type="component" value="Unassembled WGS sequence"/>
</dbReference>
<keyword evidence="2 6" id="KW-0479">Metal-binding</keyword>
<dbReference type="GO" id="GO:0015976">
    <property type="term" value="P:carbon utilization"/>
    <property type="evidence" value="ECO:0007669"/>
    <property type="project" value="InterPro"/>
</dbReference>
<dbReference type="PROSITE" id="PS00704">
    <property type="entry name" value="PROK_CO2_ANHYDRASE_1"/>
    <property type="match status" value="1"/>
</dbReference>
<evidence type="ECO:0000313" key="8">
    <source>
        <dbReference type="EMBL" id="OAV27143.1"/>
    </source>
</evidence>
<organism evidence="8 10">
    <name type="scientific">Moraxella catarrhalis</name>
    <name type="common">Branhamella catarrhalis</name>
    <dbReference type="NCBI Taxonomy" id="480"/>
    <lineage>
        <taxon>Bacteria</taxon>
        <taxon>Pseudomonadati</taxon>
        <taxon>Pseudomonadota</taxon>
        <taxon>Gammaproteobacteria</taxon>
        <taxon>Moraxellales</taxon>
        <taxon>Moraxellaceae</taxon>
        <taxon>Moraxella</taxon>
    </lineage>
</organism>
<dbReference type="SUPFAM" id="SSF53056">
    <property type="entry name" value="beta-carbonic anhydrase, cab"/>
    <property type="match status" value="1"/>
</dbReference>
<evidence type="ECO:0000313" key="9">
    <source>
        <dbReference type="EMBL" id="RUO17292.1"/>
    </source>
</evidence>
<reference evidence="8 10" key="1">
    <citation type="journal article" date="2016" name="Genome Biol. Evol.">
        <title>Comparative Genomic Analyses of the Moraxella catarrhalis Serosensitive and Seroresistant Lineages Demonstrate Their Independent Evolution.</title>
        <authorList>
            <person name="Earl J.P."/>
            <person name="de Vries S.P."/>
            <person name="Ahmed A."/>
            <person name="Powell E."/>
            <person name="Schultz M.P."/>
            <person name="Hermans P.W."/>
            <person name="Hill D.J."/>
            <person name="Zhou Z."/>
            <person name="Constantinidou C.I."/>
            <person name="Hu F.Z."/>
            <person name="Bootsma H.J."/>
            <person name="Ehrlich G.D."/>
        </authorList>
    </citation>
    <scope>NUCLEOTIDE SEQUENCE [LARGE SCALE GENOMIC DNA]</scope>
    <source>
        <strain evidence="8 10">F23</strain>
    </source>
</reference>
<dbReference type="NCBIfam" id="NF007756">
    <property type="entry name" value="PRK10437.1"/>
    <property type="match status" value="1"/>
</dbReference>
<keyword evidence="3 6" id="KW-0862">Zinc</keyword>
<keyword evidence="4 7" id="KW-0456">Lyase</keyword>
<evidence type="ECO:0000256" key="6">
    <source>
        <dbReference type="PIRSR" id="PIRSR601765-1"/>
    </source>
</evidence>
<evidence type="ECO:0000256" key="2">
    <source>
        <dbReference type="ARBA" id="ARBA00022723"/>
    </source>
</evidence>
<evidence type="ECO:0000313" key="10">
    <source>
        <dbReference type="Proteomes" id="UP000078295"/>
    </source>
</evidence>